<dbReference type="PANTHER" id="PTHR43495:SF5">
    <property type="entry name" value="GAMMA-AMINOBUTYRIC ACID PERMEASE"/>
    <property type="match status" value="1"/>
</dbReference>
<evidence type="ECO:0000313" key="9">
    <source>
        <dbReference type="Proteomes" id="UP000029577"/>
    </source>
</evidence>
<dbReference type="eggNOG" id="COG0833">
    <property type="taxonomic scope" value="Bacteria"/>
</dbReference>
<keyword evidence="2" id="KW-0813">Transport</keyword>
<dbReference type="Gene3D" id="1.20.1740.10">
    <property type="entry name" value="Amino acid/polyamine transporter I"/>
    <property type="match status" value="1"/>
</dbReference>
<dbReference type="AlphaFoldDB" id="A0A095TTT3"/>
<dbReference type="GO" id="GO:0006865">
    <property type="term" value="P:amino acid transport"/>
    <property type="evidence" value="ECO:0007669"/>
    <property type="project" value="InterPro"/>
</dbReference>
<keyword evidence="9" id="KW-1185">Reference proteome</keyword>
<comment type="caution">
    <text evidence="8">The sequence shown here is derived from an EMBL/GenBank/DDBJ whole genome shotgun (WGS) entry which is preliminary data.</text>
</comment>
<dbReference type="STRING" id="642227.HA49_00555"/>
<dbReference type="InterPro" id="IPR004840">
    <property type="entry name" value="Amino_acid_permease_CS"/>
</dbReference>
<evidence type="ECO:0000256" key="2">
    <source>
        <dbReference type="ARBA" id="ARBA00022448"/>
    </source>
</evidence>
<dbReference type="Proteomes" id="UP000029577">
    <property type="component" value="Unassembled WGS sequence"/>
</dbReference>
<keyword evidence="5 6" id="KW-0472">Membrane</keyword>
<feature type="domain" description="Amino acid permease/ SLC12A" evidence="7">
    <location>
        <begin position="26"/>
        <end position="465"/>
    </location>
</feature>
<evidence type="ECO:0000313" key="8">
    <source>
        <dbReference type="EMBL" id="KGD80196.2"/>
    </source>
</evidence>
<feature type="transmembrane region" description="Helical" evidence="6">
    <location>
        <begin position="415"/>
        <end position="436"/>
    </location>
</feature>
<reference evidence="8" key="1">
    <citation type="submission" date="2014-12" db="EMBL/GenBank/DDBJ databases">
        <title>The draft genome of the Tatumella morbirosei type strain, LMG23360T isolated from pineapple rot.</title>
        <authorList>
            <person name="Smits T.H."/>
            <person name="Palmer M."/>
            <person name="Venter S.N."/>
            <person name="Duffy B."/>
            <person name="Steenkamp E.T."/>
            <person name="Chan W.Y."/>
            <person name="Coutinho T.A."/>
            <person name="Coetzee M.P."/>
            <person name="De Maayer P."/>
        </authorList>
    </citation>
    <scope>NUCLEOTIDE SEQUENCE [LARGE SCALE GENOMIC DNA]</scope>
    <source>
        <strain evidence="8">LMG 23360</strain>
    </source>
</reference>
<protein>
    <submittedName>
        <fullName evidence="8">Amino acid transporter</fullName>
    </submittedName>
</protein>
<feature type="transmembrane region" description="Helical" evidence="6">
    <location>
        <begin position="370"/>
        <end position="395"/>
    </location>
</feature>
<organism evidence="8 9">
    <name type="scientific">Tatumella morbirosei</name>
    <dbReference type="NCBI Taxonomy" id="642227"/>
    <lineage>
        <taxon>Bacteria</taxon>
        <taxon>Pseudomonadati</taxon>
        <taxon>Pseudomonadota</taxon>
        <taxon>Gammaproteobacteria</taxon>
        <taxon>Enterobacterales</taxon>
        <taxon>Erwiniaceae</taxon>
        <taxon>Tatumella</taxon>
    </lineage>
</organism>
<dbReference type="OrthoDB" id="5297508at2"/>
<keyword evidence="3 6" id="KW-0812">Transmembrane</keyword>
<dbReference type="Pfam" id="PF00324">
    <property type="entry name" value="AA_permease"/>
    <property type="match status" value="1"/>
</dbReference>
<feature type="transmembrane region" description="Helical" evidence="6">
    <location>
        <begin position="442"/>
        <end position="461"/>
    </location>
</feature>
<feature type="transmembrane region" description="Helical" evidence="6">
    <location>
        <begin position="27"/>
        <end position="48"/>
    </location>
</feature>
<evidence type="ECO:0000256" key="1">
    <source>
        <dbReference type="ARBA" id="ARBA00004429"/>
    </source>
</evidence>
<dbReference type="PROSITE" id="PS00218">
    <property type="entry name" value="AMINO_ACID_PERMEASE_1"/>
    <property type="match status" value="1"/>
</dbReference>
<feature type="transmembrane region" description="Helical" evidence="6">
    <location>
        <begin position="210"/>
        <end position="235"/>
    </location>
</feature>
<comment type="subcellular location">
    <subcellularLocation>
        <location evidence="1">Cell inner membrane</location>
        <topology evidence="1">Multi-pass membrane protein</topology>
    </subcellularLocation>
</comment>
<dbReference type="GO" id="GO:0005886">
    <property type="term" value="C:plasma membrane"/>
    <property type="evidence" value="ECO:0007669"/>
    <property type="project" value="UniProtKB-SubCell"/>
</dbReference>
<evidence type="ECO:0000256" key="4">
    <source>
        <dbReference type="ARBA" id="ARBA00022989"/>
    </source>
</evidence>
<dbReference type="GO" id="GO:0055085">
    <property type="term" value="P:transmembrane transport"/>
    <property type="evidence" value="ECO:0007669"/>
    <property type="project" value="InterPro"/>
</dbReference>
<feature type="transmembrane region" description="Helical" evidence="6">
    <location>
        <begin position="291"/>
        <end position="311"/>
    </location>
</feature>
<accession>A0A095TTT3</accession>
<gene>
    <name evidence="8" type="ORF">HA49_00555</name>
</gene>
<feature type="transmembrane region" description="Helical" evidence="6">
    <location>
        <begin position="54"/>
        <end position="71"/>
    </location>
</feature>
<evidence type="ECO:0000259" key="7">
    <source>
        <dbReference type="Pfam" id="PF00324"/>
    </source>
</evidence>
<dbReference type="PANTHER" id="PTHR43495">
    <property type="entry name" value="GABA PERMEASE"/>
    <property type="match status" value="1"/>
</dbReference>
<dbReference type="FunFam" id="1.20.1740.10:FF:000001">
    <property type="entry name" value="Amino acid permease"/>
    <property type="match status" value="1"/>
</dbReference>
<feature type="transmembrane region" description="Helical" evidence="6">
    <location>
        <begin position="169"/>
        <end position="190"/>
    </location>
</feature>
<dbReference type="EMBL" id="JPKR02000005">
    <property type="protein sequence ID" value="KGD80196.2"/>
    <property type="molecule type" value="Genomic_DNA"/>
</dbReference>
<dbReference type="NCBIfam" id="NF008484">
    <property type="entry name" value="PRK11387.1"/>
    <property type="match status" value="1"/>
</dbReference>
<dbReference type="InterPro" id="IPR004841">
    <property type="entry name" value="AA-permease/SLC12A_dom"/>
</dbReference>
<feature type="transmembrane region" description="Helical" evidence="6">
    <location>
        <begin position="247"/>
        <end position="271"/>
    </location>
</feature>
<evidence type="ECO:0000256" key="6">
    <source>
        <dbReference type="SAM" id="Phobius"/>
    </source>
</evidence>
<evidence type="ECO:0000256" key="5">
    <source>
        <dbReference type="ARBA" id="ARBA00023136"/>
    </source>
</evidence>
<dbReference type="PIRSF" id="PIRSF006060">
    <property type="entry name" value="AA_transporter"/>
    <property type="match status" value="1"/>
</dbReference>
<feature type="transmembrane region" description="Helical" evidence="6">
    <location>
        <begin position="345"/>
        <end position="364"/>
    </location>
</feature>
<sequence>MSVRIEGYMQVDTTNAPLKRTMKSRHLVMLSLGGVIGTGLFFNTGYIISSTGAAGTLLAYLIGALVVWLVMQCLGELSVAMPETGAFHVYASRYLGPATGYTVAWLYWLTWTVALGSSFTAAGFCMQFWFPQVPVWIWCLVFCVLIFGLNIVSTRFFAEGEFWFSLVKVFTIVLFLVLGAAAMTGVLPMHDGSPAPGLHNITSQGWFPHGGLPILMTMVAVNFAFSGTELIGIAAGETENPHKVIPIAIRTTVVRLIIFFVGTVFILAALIPMQQAGVEKSPFVLVFEKVGIPYAAGFFNLVILTAILSAANSGLYASGRMLWSLANQNTLPNCFTRLTARGVPLTALSVSMLGGILALASSVIAPDTVFVALSAISGFAVVAVWLSICASHFVFRRRHLQQGKSATELLYRAPCYPLVPVLGFILCLIACAGLAFDPDQRIALWCGIPFVAVCYLAYFITRRLKNRGTPSAQEKQYATK</sequence>
<feature type="transmembrane region" description="Helical" evidence="6">
    <location>
        <begin position="135"/>
        <end position="157"/>
    </location>
</feature>
<evidence type="ECO:0000256" key="3">
    <source>
        <dbReference type="ARBA" id="ARBA00022692"/>
    </source>
</evidence>
<proteinExistence type="predicted"/>
<keyword evidence="4 6" id="KW-1133">Transmembrane helix</keyword>
<name>A0A095TTT3_9GAMM</name>